<keyword evidence="16" id="KW-1185">Reference proteome</keyword>
<dbReference type="GO" id="GO:0031491">
    <property type="term" value="F:nucleosome binding"/>
    <property type="evidence" value="ECO:0007669"/>
    <property type="project" value="TreeGrafter"/>
</dbReference>
<dbReference type="InterPro" id="IPR029149">
    <property type="entry name" value="Creatin/AminoP/Spt16_N"/>
</dbReference>
<dbReference type="InterPro" id="IPR048969">
    <property type="entry name" value="FACT_SPT16_C"/>
</dbReference>
<dbReference type="InterPro" id="IPR040258">
    <property type="entry name" value="Spt16"/>
</dbReference>
<dbReference type="FunFam" id="2.30.29.30:FF:000017">
    <property type="entry name" value="FACT complex subunit SPT16"/>
    <property type="match status" value="1"/>
</dbReference>
<feature type="compositionally biased region" description="Basic and acidic residues" evidence="11">
    <location>
        <begin position="994"/>
        <end position="1012"/>
    </location>
</feature>
<evidence type="ECO:0000256" key="1">
    <source>
        <dbReference type="ARBA" id="ARBA00010779"/>
    </source>
</evidence>
<gene>
    <name evidence="15" type="ORF">BDA99DRAFT_468233</name>
</gene>
<dbReference type="Proteomes" id="UP001209540">
    <property type="component" value="Unassembled WGS sequence"/>
</dbReference>
<comment type="subcellular location">
    <subcellularLocation>
        <location evidence="10">Nucleus</location>
    </subcellularLocation>
    <subcellularLocation>
        <location evidence="10">Chromosome</location>
    </subcellularLocation>
</comment>
<dbReference type="Gene3D" id="3.40.350.10">
    <property type="entry name" value="Creatinase/prolidase N-terminal domain"/>
    <property type="match status" value="1"/>
</dbReference>
<dbReference type="GO" id="GO:0006281">
    <property type="term" value="P:DNA repair"/>
    <property type="evidence" value="ECO:0007669"/>
    <property type="project" value="UniProtKB-UniRule"/>
</dbReference>
<dbReference type="AlphaFoldDB" id="A0AAD5K6P7"/>
<keyword evidence="7 10" id="KW-0804">Transcription</keyword>
<dbReference type="Gene3D" id="2.30.29.210">
    <property type="entry name" value="FACT complex subunit Spt16p/Cdc68p"/>
    <property type="match status" value="1"/>
</dbReference>
<dbReference type="Pfam" id="PF21091">
    <property type="entry name" value="SPT16_C"/>
    <property type="match status" value="1"/>
</dbReference>
<dbReference type="GO" id="GO:0006260">
    <property type="term" value="P:DNA replication"/>
    <property type="evidence" value="ECO:0007669"/>
    <property type="project" value="UniProtKB-KW"/>
</dbReference>
<dbReference type="InterPro" id="IPR013953">
    <property type="entry name" value="FACT_SPT16_M"/>
</dbReference>
<dbReference type="PANTHER" id="PTHR13980:SF15">
    <property type="entry name" value="FACT COMPLEX SUBUNIT SPT16"/>
    <property type="match status" value="1"/>
</dbReference>
<reference evidence="15" key="2">
    <citation type="submission" date="2023-02" db="EMBL/GenBank/DDBJ databases">
        <authorList>
            <consortium name="DOE Joint Genome Institute"/>
            <person name="Mondo S.J."/>
            <person name="Chang Y."/>
            <person name="Wang Y."/>
            <person name="Ahrendt S."/>
            <person name="Andreopoulos W."/>
            <person name="Barry K."/>
            <person name="Beard J."/>
            <person name="Benny G.L."/>
            <person name="Blankenship S."/>
            <person name="Bonito G."/>
            <person name="Cuomo C."/>
            <person name="Desiro A."/>
            <person name="Gervers K.A."/>
            <person name="Hundley H."/>
            <person name="Kuo A."/>
            <person name="LaButti K."/>
            <person name="Lang B.F."/>
            <person name="Lipzen A."/>
            <person name="O'Donnell K."/>
            <person name="Pangilinan J."/>
            <person name="Reynolds N."/>
            <person name="Sandor L."/>
            <person name="Smith M.W."/>
            <person name="Tsang A."/>
            <person name="Grigoriev I.V."/>
            <person name="Stajich J.E."/>
            <person name="Spatafora J.W."/>
        </authorList>
    </citation>
    <scope>NUCLEOTIDE SEQUENCE</scope>
    <source>
        <strain evidence="15">RSA 2281</strain>
    </source>
</reference>
<feature type="domain" description="FACT complex subunit SPT16 N-terminal lobe" evidence="12">
    <location>
        <begin position="6"/>
        <end position="165"/>
    </location>
</feature>
<keyword evidence="9 10" id="KW-0539">Nucleus</keyword>
<sequence>MTFTEADAKRFHRRARFLFTQWKSPSNANLFHDVDAILLLIGDDDYENPYRKSVTAETWLLGTPMYQTLLLLVPDKATFVCNGKKADILEGLKKGDKQIPLDILRRSKDQEQNVALYIPLIEELAGKRVGIVEKDKFTGKNVEEWKKALQSSGKSFENVDITAALSACFAVKDEEEIKTIRMASRLSVNVMKNYFIDEMSTIVDEERQVTHEKLSEQTEGILDDPKMVKKLRLPVDPDNKDDVDWCYSPIVQSGGEYDLKSSAMSNGSNLHAGVIICSLGIRYKYYCSNIGRTFLIDPNKTQEKNYEFLLELQKKILENIHDGVKIRDVYQHALEYIKNKRPDLEKHLTRSIGFGMGIEFREASYVLHGKNVRELRNGMVLNLSVGFSDLENPKPADKRSKTYSLLLVDTIRVSPEGPATVLTDACSKKLNEVSYFFKADGSETEQQEKKKPAKPAKKETTSKSAVLRSKFRSEDQDEESREHKRKEHQKELFAKKLAEGLAKFAEGEGNGVDDNKPVFKKFESYRSESKLPLVKDQKIFVDKRNETVILPFYGMAVPFHITTLKNASKSDEGDFVMLRLNFITPGQAGGKKEDMPFHDANATFVRALTFRSADTHRMGQIFRDITDLKKEAAKKEAQRKEMADVVEQDNLIVVKGRRPHRLPDVYVRPQLDGKRLPGELEIHQNGIRYQSIKSDNSFNVLFTNVKHLFFQPCDNELLVLIHIHFKNPVMIGKKKTKDIQFYREASDIQFDETGNKRRRHIYGDEDELESEQEERRRRANLNREFKTFAEKIADASDGRVEVDTPFRELGFTGVPFRSNVLLQPTTDCLVHLSDPPFLIVTISEIEIAHLERVQFGLKNFDMVFVFKDLRRPHIQINTIPMSQLDNVKDWLDSVEVAFTEGPVNLNWGMILKTVLADPADFYRNGGWNFLAQDSDAEGAEDMSESASEFEMDESDFEESASDDDESDFASDASDDSMDEEELSDSGDDWDELEEKARKADERKLKRNGEEHIAPANASRKKQKRR</sequence>
<dbReference type="Gene3D" id="2.30.29.150">
    <property type="match status" value="1"/>
</dbReference>
<evidence type="ECO:0000313" key="15">
    <source>
        <dbReference type="EMBL" id="KAI9253422.1"/>
    </source>
</evidence>
<dbReference type="PANTHER" id="PTHR13980">
    <property type="entry name" value="CDC68 RELATED"/>
    <property type="match status" value="1"/>
</dbReference>
<dbReference type="InterPro" id="IPR033825">
    <property type="entry name" value="Spt16_M24"/>
</dbReference>
<comment type="caution">
    <text evidence="15">The sequence shown here is derived from an EMBL/GenBank/DDBJ whole genome shotgun (WGS) entry which is preliminary data.</text>
</comment>
<organism evidence="15 16">
    <name type="scientific">Phascolomyces articulosus</name>
    <dbReference type="NCBI Taxonomy" id="60185"/>
    <lineage>
        <taxon>Eukaryota</taxon>
        <taxon>Fungi</taxon>
        <taxon>Fungi incertae sedis</taxon>
        <taxon>Mucoromycota</taxon>
        <taxon>Mucoromycotina</taxon>
        <taxon>Mucoromycetes</taxon>
        <taxon>Mucorales</taxon>
        <taxon>Lichtheimiaceae</taxon>
        <taxon>Phascolomyces</taxon>
    </lineage>
</organism>
<dbReference type="FunFam" id="2.30.29.210:FF:000001">
    <property type="entry name" value="FACT complex subunit spt16"/>
    <property type="match status" value="1"/>
</dbReference>
<reference evidence="15" key="1">
    <citation type="journal article" date="2022" name="IScience">
        <title>Evolution of zygomycete secretomes and the origins of terrestrial fungal ecologies.</title>
        <authorList>
            <person name="Chang Y."/>
            <person name="Wang Y."/>
            <person name="Mondo S."/>
            <person name="Ahrendt S."/>
            <person name="Andreopoulos W."/>
            <person name="Barry K."/>
            <person name="Beard J."/>
            <person name="Benny G.L."/>
            <person name="Blankenship S."/>
            <person name="Bonito G."/>
            <person name="Cuomo C."/>
            <person name="Desiro A."/>
            <person name="Gervers K.A."/>
            <person name="Hundley H."/>
            <person name="Kuo A."/>
            <person name="LaButti K."/>
            <person name="Lang B.F."/>
            <person name="Lipzen A."/>
            <person name="O'Donnell K."/>
            <person name="Pangilinan J."/>
            <person name="Reynolds N."/>
            <person name="Sandor L."/>
            <person name="Smith M.E."/>
            <person name="Tsang A."/>
            <person name="Grigoriev I.V."/>
            <person name="Stajich J.E."/>
            <person name="Spatafora J.W."/>
        </authorList>
    </citation>
    <scope>NUCLEOTIDE SEQUENCE</scope>
    <source>
        <strain evidence="15">RSA 2281</strain>
    </source>
</reference>
<dbReference type="InterPro" id="IPR011993">
    <property type="entry name" value="PH-like_dom_sf"/>
</dbReference>
<feature type="region of interest" description="Disordered" evidence="11">
    <location>
        <begin position="935"/>
        <end position="1025"/>
    </location>
</feature>
<keyword evidence="3 10" id="KW-0235">DNA replication</keyword>
<keyword evidence="6" id="KW-0175">Coiled coil</keyword>
<protein>
    <recommendedName>
        <fullName evidence="10">FACT complex subunit</fullName>
    </recommendedName>
</protein>
<evidence type="ECO:0000256" key="9">
    <source>
        <dbReference type="ARBA" id="ARBA00023242"/>
    </source>
</evidence>
<dbReference type="FunFam" id="3.90.230.10:FF:000005">
    <property type="entry name" value="FACT complex subunit spt16"/>
    <property type="match status" value="1"/>
</dbReference>
<evidence type="ECO:0000313" key="16">
    <source>
        <dbReference type="Proteomes" id="UP001209540"/>
    </source>
</evidence>
<evidence type="ECO:0000256" key="2">
    <source>
        <dbReference type="ARBA" id="ARBA00022454"/>
    </source>
</evidence>
<comment type="similarity">
    <text evidence="1 10">Belongs to the peptidase M24 family. SPT16 subfamily.</text>
</comment>
<comment type="function">
    <text evidence="10">Component of the FACT complex, a general chromatin factor that acts to reorganize nucleosomes. The FACT complex is involved in multiple processes that require DNA as a template such as mRNA elongation, DNA replication and DNA repair. During transcription elongation the FACT complex acts as a histone chaperone that both destabilizes and restores nucleosomal structure. It facilitates the passage of RNA polymerase II and transcription by promoting the dissociation of one histone H2A-H2B dimer from the nucleosome, then subsequently promotes the reestablishment of the nucleosome following the passage of RNA polymerase II.</text>
</comment>
<evidence type="ECO:0000259" key="14">
    <source>
        <dbReference type="SMART" id="SM01287"/>
    </source>
</evidence>
<dbReference type="SUPFAM" id="SSF55920">
    <property type="entry name" value="Creatinase/aminopeptidase"/>
    <property type="match status" value="1"/>
</dbReference>
<dbReference type="Pfam" id="PF24824">
    <property type="entry name" value="PH_SPT16"/>
    <property type="match status" value="1"/>
</dbReference>
<keyword evidence="5 10" id="KW-0805">Transcription regulation</keyword>
<comment type="subunit">
    <text evidence="10">Component of the FACT complex.</text>
</comment>
<evidence type="ECO:0000256" key="7">
    <source>
        <dbReference type="ARBA" id="ARBA00023163"/>
    </source>
</evidence>
<feature type="domain" description="Histone chaperone RTT106/FACT complex subunit SPT16-like middle" evidence="14">
    <location>
        <begin position="811"/>
        <end position="901"/>
    </location>
</feature>
<dbReference type="Pfam" id="PF00557">
    <property type="entry name" value="Peptidase_M24"/>
    <property type="match status" value="1"/>
</dbReference>
<dbReference type="InterPro" id="IPR000994">
    <property type="entry name" value="Pept_M24"/>
</dbReference>
<dbReference type="InterPro" id="IPR036005">
    <property type="entry name" value="Creatinase/aminopeptidase-like"/>
</dbReference>
<proteinExistence type="inferred from homology"/>
<evidence type="ECO:0000256" key="4">
    <source>
        <dbReference type="ARBA" id="ARBA00022763"/>
    </source>
</evidence>
<dbReference type="Pfam" id="PF14826">
    <property type="entry name" value="FACT-Spt16_Nlob"/>
    <property type="match status" value="1"/>
</dbReference>
<keyword evidence="2 10" id="KW-0158">Chromosome</keyword>
<dbReference type="Gene3D" id="3.90.230.10">
    <property type="entry name" value="Creatinase/methionine aminopeptidase superfamily"/>
    <property type="match status" value="1"/>
</dbReference>
<keyword evidence="8 10" id="KW-0234">DNA repair</keyword>
<name>A0AAD5K6P7_9FUNG</name>
<dbReference type="GO" id="GO:0010468">
    <property type="term" value="P:regulation of gene expression"/>
    <property type="evidence" value="ECO:0007669"/>
    <property type="project" value="UniProtKB-ARBA"/>
</dbReference>
<evidence type="ECO:0000259" key="12">
    <source>
        <dbReference type="SMART" id="SM01285"/>
    </source>
</evidence>
<dbReference type="InterPro" id="IPR013719">
    <property type="entry name" value="RTT106/SPT16-like_middle_dom"/>
</dbReference>
<feature type="compositionally biased region" description="Acidic residues" evidence="11">
    <location>
        <begin position="935"/>
        <end position="993"/>
    </location>
</feature>
<evidence type="ECO:0000256" key="11">
    <source>
        <dbReference type="SAM" id="MobiDB-lite"/>
    </source>
</evidence>
<feature type="region of interest" description="Disordered" evidence="11">
    <location>
        <begin position="441"/>
        <end position="489"/>
    </location>
</feature>
<dbReference type="SMART" id="SM01285">
    <property type="entry name" value="FACT-Spt16_Nlob"/>
    <property type="match status" value="1"/>
</dbReference>
<dbReference type="SMART" id="SM01287">
    <property type="entry name" value="Rtt106"/>
    <property type="match status" value="1"/>
</dbReference>
<feature type="domain" description="FACT complex subunit SPT16 middle" evidence="13">
    <location>
        <begin position="539"/>
        <end position="689"/>
    </location>
</feature>
<dbReference type="Pfam" id="PF08644">
    <property type="entry name" value="SPT16"/>
    <property type="match status" value="1"/>
</dbReference>
<dbReference type="GO" id="GO:0035101">
    <property type="term" value="C:FACT complex"/>
    <property type="evidence" value="ECO:0007669"/>
    <property type="project" value="UniProtKB-UniRule"/>
</dbReference>
<dbReference type="EMBL" id="JAIXMP010000026">
    <property type="protein sequence ID" value="KAI9253422.1"/>
    <property type="molecule type" value="Genomic_DNA"/>
</dbReference>
<dbReference type="FunFam" id="2.30.29.150:FF:000002">
    <property type="entry name" value="FACT complex subunit SPT16"/>
    <property type="match status" value="1"/>
</dbReference>
<dbReference type="CDD" id="cd01091">
    <property type="entry name" value="CDC68-like"/>
    <property type="match status" value="1"/>
</dbReference>
<dbReference type="SMART" id="SM01286">
    <property type="entry name" value="SPT16"/>
    <property type="match status" value="1"/>
</dbReference>
<keyword evidence="4 10" id="KW-0227">DNA damage</keyword>
<dbReference type="InterPro" id="IPR029148">
    <property type="entry name" value="FACT-SPT16_Nlobe"/>
</dbReference>
<evidence type="ECO:0000259" key="13">
    <source>
        <dbReference type="SMART" id="SM01286"/>
    </source>
</evidence>
<evidence type="ECO:0000256" key="6">
    <source>
        <dbReference type="ARBA" id="ARBA00023054"/>
    </source>
</evidence>
<evidence type="ECO:0000256" key="3">
    <source>
        <dbReference type="ARBA" id="ARBA00022705"/>
    </source>
</evidence>
<dbReference type="InterPro" id="IPR056595">
    <property type="entry name" value="Fact-SPT16_PH"/>
</dbReference>
<dbReference type="GO" id="GO:0006368">
    <property type="term" value="P:transcription elongation by RNA polymerase II"/>
    <property type="evidence" value="ECO:0007669"/>
    <property type="project" value="TreeGrafter"/>
</dbReference>
<evidence type="ECO:0000256" key="5">
    <source>
        <dbReference type="ARBA" id="ARBA00023015"/>
    </source>
</evidence>
<evidence type="ECO:0000256" key="10">
    <source>
        <dbReference type="RuleBase" id="RU367052"/>
    </source>
</evidence>
<evidence type="ECO:0000256" key="8">
    <source>
        <dbReference type="ARBA" id="ARBA00023204"/>
    </source>
</evidence>
<dbReference type="Pfam" id="PF08512">
    <property type="entry name" value="Rttp106-like_middle"/>
    <property type="match status" value="1"/>
</dbReference>
<feature type="compositionally biased region" description="Basic and acidic residues" evidence="11">
    <location>
        <begin position="446"/>
        <end position="461"/>
    </location>
</feature>
<accession>A0AAD5K6P7</accession>
<dbReference type="Gene3D" id="2.30.29.30">
    <property type="entry name" value="Pleckstrin-homology domain (PH domain)/Phosphotyrosine-binding domain (PTB)"/>
    <property type="match status" value="1"/>
</dbReference>